<reference evidence="2" key="1">
    <citation type="journal article" date="2023" name="G3 (Bethesda)">
        <title>A reference genome for the long-term kleptoplast-retaining sea slug Elysia crispata morphotype clarki.</title>
        <authorList>
            <person name="Eastman K.E."/>
            <person name="Pendleton A.L."/>
            <person name="Shaikh M.A."/>
            <person name="Suttiyut T."/>
            <person name="Ogas R."/>
            <person name="Tomko P."/>
            <person name="Gavelis G."/>
            <person name="Widhalm J.R."/>
            <person name="Wisecaver J.H."/>
        </authorList>
    </citation>
    <scope>NUCLEOTIDE SEQUENCE</scope>
    <source>
        <strain evidence="2">ECLA1</strain>
    </source>
</reference>
<feature type="region of interest" description="Disordered" evidence="1">
    <location>
        <begin position="84"/>
        <end position="132"/>
    </location>
</feature>
<organism evidence="2 3">
    <name type="scientific">Elysia crispata</name>
    <name type="common">lettuce slug</name>
    <dbReference type="NCBI Taxonomy" id="231223"/>
    <lineage>
        <taxon>Eukaryota</taxon>
        <taxon>Metazoa</taxon>
        <taxon>Spiralia</taxon>
        <taxon>Lophotrochozoa</taxon>
        <taxon>Mollusca</taxon>
        <taxon>Gastropoda</taxon>
        <taxon>Heterobranchia</taxon>
        <taxon>Euthyneura</taxon>
        <taxon>Panpulmonata</taxon>
        <taxon>Sacoglossa</taxon>
        <taxon>Placobranchoidea</taxon>
        <taxon>Plakobranchidae</taxon>
        <taxon>Elysia</taxon>
    </lineage>
</organism>
<dbReference type="Proteomes" id="UP001283361">
    <property type="component" value="Unassembled WGS sequence"/>
</dbReference>
<gene>
    <name evidence="2" type="ORF">RRG08_054549</name>
</gene>
<proteinExistence type="predicted"/>
<sequence length="182" mass="20225">MIDIAGVAARVVWSRAFPINRFTHQDNRQQFLIQVSKELVFEQVKRRAAAAKTMNFPYRLNLEGVLESLSASSDQDSVSLNRQALSTAGKQNPTKISTPTKSPASQKSTKRKSSPSPPTATQRKRCSFYPRKRDNNAVEKVQKIRYVCGDHSSISFTCTGCSSNYAIVSFMTIIVGLLHLSP</sequence>
<keyword evidence="3" id="KW-1185">Reference proteome</keyword>
<protein>
    <submittedName>
        <fullName evidence="2">Uncharacterized protein</fullName>
    </submittedName>
</protein>
<accession>A0AAE1E965</accession>
<evidence type="ECO:0000256" key="1">
    <source>
        <dbReference type="SAM" id="MobiDB-lite"/>
    </source>
</evidence>
<comment type="caution">
    <text evidence="2">The sequence shown here is derived from an EMBL/GenBank/DDBJ whole genome shotgun (WGS) entry which is preliminary data.</text>
</comment>
<evidence type="ECO:0000313" key="3">
    <source>
        <dbReference type="Proteomes" id="UP001283361"/>
    </source>
</evidence>
<dbReference type="EMBL" id="JAWDGP010000750">
    <property type="protein sequence ID" value="KAK3797518.1"/>
    <property type="molecule type" value="Genomic_DNA"/>
</dbReference>
<feature type="compositionally biased region" description="Polar residues" evidence="1">
    <location>
        <begin position="84"/>
        <end position="104"/>
    </location>
</feature>
<name>A0AAE1E965_9GAST</name>
<dbReference type="AlphaFoldDB" id="A0AAE1E965"/>
<evidence type="ECO:0000313" key="2">
    <source>
        <dbReference type="EMBL" id="KAK3797518.1"/>
    </source>
</evidence>